<dbReference type="GeneID" id="64855132"/>
<dbReference type="Proteomes" id="UP000644660">
    <property type="component" value="Unassembled WGS sequence"/>
</dbReference>
<accession>A0A8H2VB41</accession>
<organism evidence="1 2">
    <name type="scientific">Maudiozyma barnettii</name>
    <dbReference type="NCBI Taxonomy" id="61262"/>
    <lineage>
        <taxon>Eukaryota</taxon>
        <taxon>Fungi</taxon>
        <taxon>Dikarya</taxon>
        <taxon>Ascomycota</taxon>
        <taxon>Saccharomycotina</taxon>
        <taxon>Saccharomycetes</taxon>
        <taxon>Saccharomycetales</taxon>
        <taxon>Saccharomycetaceae</taxon>
        <taxon>Maudiozyma</taxon>
    </lineage>
</organism>
<dbReference type="RefSeq" id="XP_041404054.1">
    <property type="nucleotide sequence ID" value="XM_041548120.1"/>
</dbReference>
<dbReference type="Pfam" id="PF17306">
    <property type="entry name" value="DUF5355"/>
    <property type="match status" value="1"/>
</dbReference>
<dbReference type="EMBL" id="CAEFZW010000001">
    <property type="protein sequence ID" value="CAB4252015.1"/>
    <property type="molecule type" value="Genomic_DNA"/>
</dbReference>
<evidence type="ECO:0000313" key="2">
    <source>
        <dbReference type="Proteomes" id="UP000644660"/>
    </source>
</evidence>
<dbReference type="InterPro" id="IPR035278">
    <property type="entry name" value="DUF5355"/>
</dbReference>
<keyword evidence="2" id="KW-1185">Reference proteome</keyword>
<reference evidence="1 2" key="1">
    <citation type="submission" date="2020-05" db="EMBL/GenBank/DDBJ databases">
        <authorList>
            <person name="Casaregola S."/>
            <person name="Devillers H."/>
            <person name="Grondin C."/>
        </authorList>
    </citation>
    <scope>NUCLEOTIDE SEQUENCE [LARGE SCALE GENOMIC DNA]</scope>
    <source>
        <strain evidence="1 2">CLIB 1767</strain>
    </source>
</reference>
<dbReference type="OrthoDB" id="4031940at2759"/>
<dbReference type="AlphaFoldDB" id="A0A8H2VB41"/>
<name>A0A8H2VB41_9SACH</name>
<evidence type="ECO:0000313" key="1">
    <source>
        <dbReference type="EMBL" id="CAB4252015.1"/>
    </source>
</evidence>
<proteinExistence type="predicted"/>
<comment type="caution">
    <text evidence="1">The sequence shown here is derived from an EMBL/GenBank/DDBJ whole genome shotgun (WGS) entry which is preliminary data.</text>
</comment>
<protein>
    <submittedName>
        <fullName evidence="1">Similar to Saccharomyces cerevisiae YGR122W Probable ortholog of A. nidulans PalC, which is involved in pH regulation and binds to the ESCRT-III complex</fullName>
    </submittedName>
</protein>
<gene>
    <name evidence="1" type="ORF">KABA2_01S04048</name>
</gene>
<sequence length="397" mass="45405">MQGNQISYPSLRDETRTFPLSLRGLRDNVIASISTSSTKTSNDLLHKIEVCLEYANTVINNILEEHERLESLSSELSITIINCSTFYSDIAIELLKRAYSSNDPKNKLWSIAGEQVKKGLGLLQFLNIYLINNNIPTKFAHSINDRIEEYQILYQLSIIILSFLKLKITMSNPETTKLDLQTNDMASTASLCLFNAKLCIGCYNNAQGFKFSNLINKHLLSYLEGSVFLLMSIDNFHKNETGVAIGMLEETINDFSNIVPREYITKTTLDKKSSSKLSQTSLLKQKEILKNKLQHRVLSFKNGIQKKQHDNDPSELIPVLVDMLDDFLIPLIVLLRYVFQKTNDKLSFKPIERDIKQLKSTFPIGKTPKMDGIEWRYENCKLTTNTGNDYKEAQNYF</sequence>